<dbReference type="SMART" id="SM00054">
    <property type="entry name" value="EFh"/>
    <property type="match status" value="2"/>
</dbReference>
<reference evidence="7" key="1">
    <citation type="submission" date="2025-08" db="UniProtKB">
        <authorList>
            <consortium name="RefSeq"/>
        </authorList>
    </citation>
    <scope>IDENTIFICATION</scope>
</reference>
<accession>A0ABM4CT71</accession>
<sequence length="208" mass="23898">MARLYLLKRNTADELPLTPDSDPSTTVTFQGVLNKEESLRINDIKETNTINDEHFNLSMMQSIITEFRDHPDRLLSNQNLQLILESLGEPTDSNTIQEWMRFYDQNNKGGIELAGFLQIVLDQILPIEDSEEEIDDAFKVFDTDDSGEINCDALEYILKTRGNCLSTEEFGILMSKNNPKKEKSFKWKEFCQRFAKEVYPTNASNALS</sequence>
<dbReference type="Pfam" id="PF13833">
    <property type="entry name" value="EF-hand_8"/>
    <property type="match status" value="1"/>
</dbReference>
<evidence type="ECO:0000256" key="3">
    <source>
        <dbReference type="ARBA" id="ARBA00023223"/>
    </source>
</evidence>
<keyword evidence="6" id="KW-1185">Reference proteome</keyword>
<dbReference type="RefSeq" id="XP_065665121.1">
    <property type="nucleotide sequence ID" value="XM_065809049.1"/>
</dbReference>
<gene>
    <name evidence="7" type="primary">LOC100215550</name>
</gene>
<dbReference type="InterPro" id="IPR011992">
    <property type="entry name" value="EF-hand-dom_pair"/>
</dbReference>
<keyword evidence="3" id="KW-0455">Luminescence</keyword>
<evidence type="ECO:0000256" key="4">
    <source>
        <dbReference type="ARBA" id="ARBA00023262"/>
    </source>
</evidence>
<dbReference type="InterPro" id="IPR002048">
    <property type="entry name" value="EF_hand_dom"/>
</dbReference>
<dbReference type="PROSITE" id="PS50222">
    <property type="entry name" value="EF_HAND_2"/>
    <property type="match status" value="1"/>
</dbReference>
<evidence type="ECO:0000259" key="5">
    <source>
        <dbReference type="PROSITE" id="PS50222"/>
    </source>
</evidence>
<evidence type="ECO:0000256" key="2">
    <source>
        <dbReference type="ARBA" id="ARBA00022737"/>
    </source>
</evidence>
<keyword evidence="4" id="KW-0599">Photoprotein</keyword>
<organism evidence="6 7">
    <name type="scientific">Hydra vulgaris</name>
    <name type="common">Hydra</name>
    <name type="synonym">Hydra attenuata</name>
    <dbReference type="NCBI Taxonomy" id="6087"/>
    <lineage>
        <taxon>Eukaryota</taxon>
        <taxon>Metazoa</taxon>
        <taxon>Cnidaria</taxon>
        <taxon>Hydrozoa</taxon>
        <taxon>Hydroidolina</taxon>
        <taxon>Anthoathecata</taxon>
        <taxon>Aplanulata</taxon>
        <taxon>Hydridae</taxon>
        <taxon>Hydra</taxon>
    </lineage>
</organism>
<proteinExistence type="inferred from homology"/>
<protein>
    <submittedName>
        <fullName evidence="7">Uncharacterized protein LOC100215550</fullName>
    </submittedName>
</protein>
<dbReference type="Gene3D" id="1.10.238.10">
    <property type="entry name" value="EF-hand"/>
    <property type="match status" value="1"/>
</dbReference>
<feature type="domain" description="EF-hand" evidence="5">
    <location>
        <begin position="129"/>
        <end position="164"/>
    </location>
</feature>
<evidence type="ECO:0000313" key="6">
    <source>
        <dbReference type="Proteomes" id="UP001652625"/>
    </source>
</evidence>
<dbReference type="GeneID" id="100215550"/>
<evidence type="ECO:0000256" key="1">
    <source>
        <dbReference type="ARBA" id="ARBA00007828"/>
    </source>
</evidence>
<dbReference type="Proteomes" id="UP001652625">
    <property type="component" value="Chromosome 11"/>
</dbReference>
<keyword evidence="2" id="KW-0677">Repeat</keyword>
<dbReference type="SUPFAM" id="SSF47473">
    <property type="entry name" value="EF-hand"/>
    <property type="match status" value="1"/>
</dbReference>
<comment type="similarity">
    <text evidence="1">Belongs to the aequorin family.</text>
</comment>
<name>A0ABM4CT71_HYDVU</name>
<dbReference type="InterPro" id="IPR050403">
    <property type="entry name" value="Myosin_RLC"/>
</dbReference>
<dbReference type="PANTHER" id="PTHR23049">
    <property type="entry name" value="MYOSIN REGULATORY LIGHT CHAIN 2"/>
    <property type="match status" value="1"/>
</dbReference>
<evidence type="ECO:0000313" key="7">
    <source>
        <dbReference type="RefSeq" id="XP_065665121.1"/>
    </source>
</evidence>